<dbReference type="Gene3D" id="1.10.287.130">
    <property type="match status" value="1"/>
</dbReference>
<keyword evidence="9 12" id="KW-1133">Transmembrane helix</keyword>
<keyword evidence="6" id="KW-0808">Transferase</keyword>
<dbReference type="InterPro" id="IPR003660">
    <property type="entry name" value="HAMP_dom"/>
</dbReference>
<evidence type="ECO:0000256" key="9">
    <source>
        <dbReference type="ARBA" id="ARBA00022989"/>
    </source>
</evidence>
<dbReference type="SMART" id="SM00388">
    <property type="entry name" value="HisKA"/>
    <property type="match status" value="1"/>
</dbReference>
<evidence type="ECO:0000256" key="4">
    <source>
        <dbReference type="ARBA" id="ARBA00012438"/>
    </source>
</evidence>
<comment type="cofactor">
    <cofactor evidence="2">
        <name>a divalent metal cation</name>
        <dbReference type="ChEBI" id="CHEBI:60240"/>
    </cofactor>
</comment>
<dbReference type="GO" id="GO:0005886">
    <property type="term" value="C:plasma membrane"/>
    <property type="evidence" value="ECO:0007669"/>
    <property type="project" value="UniProtKB-SubCell"/>
</dbReference>
<evidence type="ECO:0000259" key="14">
    <source>
        <dbReference type="PROSITE" id="PS50885"/>
    </source>
</evidence>
<dbReference type="Proteomes" id="UP000199707">
    <property type="component" value="Unassembled WGS sequence"/>
</dbReference>
<sequence length="520" mass="54847">MSSASHTRMADLDHGLFWRVAHPSSWSLRVRLLAAQTVVLALACSAIGAGVLLALDRFLIDQLDDQVVEAGWRSSMLYSLGPPPMMPDEHRPSGPGPFFLNAPGQASGTLGAVYHNGRLLDAAVITDRGSLREVTPTAREELAGMITAGPESQVIDGLGRYRLITTPGLGGEAIMTGLPTRPVDDTLFAVVGMLTVIGVVTLTAAIAAGVLILRRQLAPLSAVATTAQRIADSELDRGEVTLPKAPNAGTAGSRYTEVGRLSAAFDRMLHRIGEAMTARHASETRVRQFVADASHELRTPLAAIRGYTELVQRQHDPSPDRLAHAMSRIDSEAKRMSRLVEDLLLLARLDAGRPLEHEPVDLSALAIDAISDAHAAGPGHQWDLELPEEPVVVTGDVGRLHQVLANLLSNARVHTPAGTTITTVLAQGSDAVTIKVIDDGPGIPAEQQSEIFGRFVRGDSSRSRRGGSTGLGLAIVSAVVSAHGGSIAVDSVPSATTFTVTLPLGNDLSPQQQKAESASS</sequence>
<feature type="transmembrane region" description="Helical" evidence="12">
    <location>
        <begin position="187"/>
        <end position="213"/>
    </location>
</feature>
<dbReference type="SMART" id="SM00304">
    <property type="entry name" value="HAMP"/>
    <property type="match status" value="1"/>
</dbReference>
<evidence type="ECO:0000256" key="7">
    <source>
        <dbReference type="ARBA" id="ARBA00022692"/>
    </source>
</evidence>
<feature type="domain" description="Histidine kinase" evidence="13">
    <location>
        <begin position="292"/>
        <end position="506"/>
    </location>
</feature>
<proteinExistence type="predicted"/>
<comment type="catalytic activity">
    <reaction evidence="1">
        <text>ATP + protein L-histidine = ADP + protein N-phospho-L-histidine.</text>
        <dbReference type="EC" id="2.7.13.3"/>
    </reaction>
</comment>
<comment type="subcellular location">
    <subcellularLocation>
        <location evidence="3">Cell membrane</location>
    </subcellularLocation>
</comment>
<dbReference type="Pfam" id="PF02518">
    <property type="entry name" value="HATPase_c"/>
    <property type="match status" value="1"/>
</dbReference>
<dbReference type="EC" id="2.7.13.3" evidence="4"/>
<dbReference type="EMBL" id="FMUB01000002">
    <property type="protein sequence ID" value="SCX08913.1"/>
    <property type="molecule type" value="Genomic_DNA"/>
</dbReference>
<dbReference type="SUPFAM" id="SSF55874">
    <property type="entry name" value="ATPase domain of HSP90 chaperone/DNA topoisomerase II/histidine kinase"/>
    <property type="match status" value="1"/>
</dbReference>
<dbReference type="SUPFAM" id="SSF47384">
    <property type="entry name" value="Homodimeric domain of signal transducing histidine kinase"/>
    <property type="match status" value="1"/>
</dbReference>
<dbReference type="Gene3D" id="6.10.340.10">
    <property type="match status" value="1"/>
</dbReference>
<dbReference type="InterPro" id="IPR036890">
    <property type="entry name" value="HATPase_C_sf"/>
</dbReference>
<dbReference type="CDD" id="cd00075">
    <property type="entry name" value="HATPase"/>
    <property type="match status" value="1"/>
</dbReference>
<gene>
    <name evidence="15" type="ORF">SAMN02799620_01344</name>
</gene>
<dbReference type="PROSITE" id="PS50109">
    <property type="entry name" value="HIS_KIN"/>
    <property type="match status" value="1"/>
</dbReference>
<dbReference type="PROSITE" id="PS50885">
    <property type="entry name" value="HAMP"/>
    <property type="match status" value="1"/>
</dbReference>
<keyword evidence="7 12" id="KW-0812">Transmembrane</keyword>
<dbReference type="InterPro" id="IPR003594">
    <property type="entry name" value="HATPase_dom"/>
</dbReference>
<evidence type="ECO:0000256" key="5">
    <source>
        <dbReference type="ARBA" id="ARBA00022553"/>
    </source>
</evidence>
<evidence type="ECO:0000256" key="1">
    <source>
        <dbReference type="ARBA" id="ARBA00000085"/>
    </source>
</evidence>
<protein>
    <recommendedName>
        <fullName evidence="4">histidine kinase</fullName>
        <ecNumber evidence="4">2.7.13.3</ecNumber>
    </recommendedName>
</protein>
<keyword evidence="8 15" id="KW-0418">Kinase</keyword>
<keyword evidence="10" id="KW-0902">Two-component regulatory system</keyword>
<keyword evidence="11 12" id="KW-0472">Membrane</keyword>
<evidence type="ECO:0000256" key="3">
    <source>
        <dbReference type="ARBA" id="ARBA00004236"/>
    </source>
</evidence>
<dbReference type="AlphaFoldDB" id="A0A1G4VMC3"/>
<evidence type="ECO:0000256" key="10">
    <source>
        <dbReference type="ARBA" id="ARBA00023012"/>
    </source>
</evidence>
<reference evidence="16" key="1">
    <citation type="submission" date="2016-10" db="EMBL/GenBank/DDBJ databases">
        <authorList>
            <person name="Varghese N."/>
            <person name="Submissions S."/>
        </authorList>
    </citation>
    <scope>NUCLEOTIDE SEQUENCE [LARGE SCALE GENOMIC DNA]</scope>
    <source>
        <strain evidence="16">UNC267MFSha1.1M11</strain>
    </source>
</reference>
<dbReference type="GO" id="GO:0000155">
    <property type="term" value="F:phosphorelay sensor kinase activity"/>
    <property type="evidence" value="ECO:0007669"/>
    <property type="project" value="InterPro"/>
</dbReference>
<evidence type="ECO:0000256" key="8">
    <source>
        <dbReference type="ARBA" id="ARBA00022777"/>
    </source>
</evidence>
<dbReference type="InterPro" id="IPR036097">
    <property type="entry name" value="HisK_dim/P_sf"/>
</dbReference>
<dbReference type="RefSeq" id="WP_407939001.1">
    <property type="nucleotide sequence ID" value="NZ_CP059894.1"/>
</dbReference>
<dbReference type="InterPro" id="IPR003661">
    <property type="entry name" value="HisK_dim/P_dom"/>
</dbReference>
<keyword evidence="5" id="KW-0597">Phosphoprotein</keyword>
<accession>A0A1G4VMC3</accession>
<dbReference type="Pfam" id="PF00512">
    <property type="entry name" value="HisKA"/>
    <property type="match status" value="1"/>
</dbReference>
<dbReference type="CDD" id="cd00082">
    <property type="entry name" value="HisKA"/>
    <property type="match status" value="1"/>
</dbReference>
<evidence type="ECO:0000256" key="12">
    <source>
        <dbReference type="SAM" id="Phobius"/>
    </source>
</evidence>
<name>A0A1G4VMC3_9MYCO</name>
<evidence type="ECO:0000256" key="2">
    <source>
        <dbReference type="ARBA" id="ARBA00001968"/>
    </source>
</evidence>
<evidence type="ECO:0000259" key="13">
    <source>
        <dbReference type="PROSITE" id="PS50109"/>
    </source>
</evidence>
<dbReference type="PANTHER" id="PTHR45436:SF5">
    <property type="entry name" value="SENSOR HISTIDINE KINASE TRCS"/>
    <property type="match status" value="1"/>
</dbReference>
<evidence type="ECO:0000256" key="11">
    <source>
        <dbReference type="ARBA" id="ARBA00023136"/>
    </source>
</evidence>
<feature type="domain" description="HAMP" evidence="14">
    <location>
        <begin position="214"/>
        <end position="277"/>
    </location>
</feature>
<feature type="transmembrane region" description="Helical" evidence="12">
    <location>
        <begin position="32"/>
        <end position="55"/>
    </location>
</feature>
<dbReference type="PANTHER" id="PTHR45436">
    <property type="entry name" value="SENSOR HISTIDINE KINASE YKOH"/>
    <property type="match status" value="1"/>
</dbReference>
<dbReference type="InterPro" id="IPR004358">
    <property type="entry name" value="Sig_transdc_His_kin-like_C"/>
</dbReference>
<organism evidence="15 16">
    <name type="scientific">Mycolicibacterium fluoranthenivorans</name>
    <dbReference type="NCBI Taxonomy" id="258505"/>
    <lineage>
        <taxon>Bacteria</taxon>
        <taxon>Bacillati</taxon>
        <taxon>Actinomycetota</taxon>
        <taxon>Actinomycetes</taxon>
        <taxon>Mycobacteriales</taxon>
        <taxon>Mycobacteriaceae</taxon>
        <taxon>Mycolicibacterium</taxon>
    </lineage>
</organism>
<dbReference type="Gene3D" id="3.30.565.10">
    <property type="entry name" value="Histidine kinase-like ATPase, C-terminal domain"/>
    <property type="match status" value="1"/>
</dbReference>
<dbReference type="SMART" id="SM00387">
    <property type="entry name" value="HATPase_c"/>
    <property type="match status" value="1"/>
</dbReference>
<evidence type="ECO:0000313" key="16">
    <source>
        <dbReference type="Proteomes" id="UP000199707"/>
    </source>
</evidence>
<dbReference type="InterPro" id="IPR005467">
    <property type="entry name" value="His_kinase_dom"/>
</dbReference>
<dbReference type="GO" id="GO:0005509">
    <property type="term" value="F:calcium ion binding"/>
    <property type="evidence" value="ECO:0007669"/>
    <property type="project" value="UniProtKB-ARBA"/>
</dbReference>
<dbReference type="InterPro" id="IPR050428">
    <property type="entry name" value="TCS_sensor_his_kinase"/>
</dbReference>
<evidence type="ECO:0000256" key="6">
    <source>
        <dbReference type="ARBA" id="ARBA00022679"/>
    </source>
</evidence>
<dbReference type="STRING" id="1502745.SAMN02799620_01344"/>
<dbReference type="FunFam" id="3.30.565.10:FF:000006">
    <property type="entry name" value="Sensor histidine kinase WalK"/>
    <property type="match status" value="1"/>
</dbReference>
<dbReference type="FunFam" id="1.10.287.130:FF:000001">
    <property type="entry name" value="Two-component sensor histidine kinase"/>
    <property type="match status" value="1"/>
</dbReference>
<dbReference type="PRINTS" id="PR00344">
    <property type="entry name" value="BCTRLSENSOR"/>
</dbReference>
<evidence type="ECO:0000313" key="15">
    <source>
        <dbReference type="EMBL" id="SCX08913.1"/>
    </source>
</evidence>